<dbReference type="AlphaFoldDB" id="A0A5J5EZM0"/>
<feature type="compositionally biased region" description="Acidic residues" evidence="2">
    <location>
        <begin position="626"/>
        <end position="637"/>
    </location>
</feature>
<feature type="region of interest" description="Disordered" evidence="2">
    <location>
        <begin position="230"/>
        <end position="263"/>
    </location>
</feature>
<feature type="compositionally biased region" description="Polar residues" evidence="2">
    <location>
        <begin position="90"/>
        <end position="118"/>
    </location>
</feature>
<dbReference type="EMBL" id="VXIS01000077">
    <property type="protein sequence ID" value="KAA8907590.1"/>
    <property type="molecule type" value="Genomic_DNA"/>
</dbReference>
<dbReference type="Proteomes" id="UP000326924">
    <property type="component" value="Unassembled WGS sequence"/>
</dbReference>
<feature type="compositionally biased region" description="Polar residues" evidence="2">
    <location>
        <begin position="20"/>
        <end position="41"/>
    </location>
</feature>
<dbReference type="OrthoDB" id="8123891at2759"/>
<keyword evidence="1" id="KW-0175">Coiled coil</keyword>
<feature type="region of interest" description="Disordered" evidence="2">
    <location>
        <begin position="611"/>
        <end position="697"/>
    </location>
</feature>
<organism evidence="3 4">
    <name type="scientific">Sphaerosporella brunnea</name>
    <dbReference type="NCBI Taxonomy" id="1250544"/>
    <lineage>
        <taxon>Eukaryota</taxon>
        <taxon>Fungi</taxon>
        <taxon>Dikarya</taxon>
        <taxon>Ascomycota</taxon>
        <taxon>Pezizomycotina</taxon>
        <taxon>Pezizomycetes</taxon>
        <taxon>Pezizales</taxon>
        <taxon>Pyronemataceae</taxon>
        <taxon>Sphaerosporella</taxon>
    </lineage>
</organism>
<feature type="region of interest" description="Disordered" evidence="2">
    <location>
        <begin position="1"/>
        <end position="130"/>
    </location>
</feature>
<keyword evidence="4" id="KW-1185">Reference proteome</keyword>
<feature type="compositionally biased region" description="Polar residues" evidence="2">
    <location>
        <begin position="687"/>
        <end position="697"/>
    </location>
</feature>
<dbReference type="InParanoid" id="A0A5J5EZM0"/>
<reference evidence="3 4" key="1">
    <citation type="submission" date="2019-09" db="EMBL/GenBank/DDBJ databases">
        <title>Draft genome of the ectomycorrhizal ascomycete Sphaerosporella brunnea.</title>
        <authorList>
            <consortium name="DOE Joint Genome Institute"/>
            <person name="Benucci G.M."/>
            <person name="Marozzi G."/>
            <person name="Antonielli L."/>
            <person name="Sanchez S."/>
            <person name="Marco P."/>
            <person name="Wang X."/>
            <person name="Falini L.B."/>
            <person name="Barry K."/>
            <person name="Haridas S."/>
            <person name="Lipzen A."/>
            <person name="Labutti K."/>
            <person name="Grigoriev I.V."/>
            <person name="Murat C."/>
            <person name="Martin F."/>
            <person name="Albertini E."/>
            <person name="Donnini D."/>
            <person name="Bonito G."/>
        </authorList>
    </citation>
    <scope>NUCLEOTIDE SEQUENCE [LARGE SCALE GENOMIC DNA]</scope>
    <source>
        <strain evidence="3 4">Sb_GMNB300</strain>
    </source>
</reference>
<comment type="caution">
    <text evidence="3">The sequence shown here is derived from an EMBL/GenBank/DDBJ whole genome shotgun (WGS) entry which is preliminary data.</text>
</comment>
<sequence>MSEDRATSAPPGFGGIPSSARDSTMSSPFSGAPATPQQSATGHFDMGDDPFTTPSTIGKETPLMGAFRTIVRRPAPYRTTRSGAGHRPASRTTMQAQETPRGSLEGTQSSTEGLTRSQEGGVEGLGEGEAWRTALRADMQQLFTQMEATLKEALQRQAQNYEAALRALEGKVARLEENLTDAVRKGLRAEEVEYERRTKEEAGLRKGAAVTKTATAEREDVVMTGADAEQAEAAKEKGGKGRGASQAKEQVAKKTMRTTVSAPPQVPTKITLAQHSAPAPRPATWAKAASAPKEEREFVVVGKAGRPAHKTTVPATQADMLTRDAGRVLFVRRKDARRPLERELGKFITNVNLFLFQKGLPAEARLRDASISASGSIVAYLLPGGRTEMLAKIEEELVLKARGWDRDIIQLTSAQAWVKIRAHGVPVAAFGPRNHHLTVIRDGILAEMGITLLDAPRWMANRAATDAWAKELQSNKDMDTRCHVVLTMSKADAGKLRGSRVHFCGHSFKASEYVETRPLTLCSDCARWGHGAHQCKNEARFPLDGGNHTRAQHRCAQDGCIAKKQPGRRCGHVRPFCPNCNGPHSADFNGCPAKMKARKHDVEAQKLEIQRRRDRVVGRQAVQDPEQLEQGDEEPESADPAAVTQDPAAVTQDPAAVTQDPAAVTQDGSAGEDSQHTQDIEMEVIPSQATENAPPQC</sequence>
<proteinExistence type="predicted"/>
<protein>
    <submittedName>
        <fullName evidence="3">Uncharacterized protein</fullName>
    </submittedName>
</protein>
<evidence type="ECO:0000256" key="1">
    <source>
        <dbReference type="SAM" id="Coils"/>
    </source>
</evidence>
<name>A0A5J5EZM0_9PEZI</name>
<gene>
    <name evidence="3" type="ORF">FN846DRAFT_1012402</name>
</gene>
<evidence type="ECO:0000313" key="3">
    <source>
        <dbReference type="EMBL" id="KAA8907590.1"/>
    </source>
</evidence>
<feature type="coiled-coil region" evidence="1">
    <location>
        <begin position="136"/>
        <end position="185"/>
    </location>
</feature>
<evidence type="ECO:0000256" key="2">
    <source>
        <dbReference type="SAM" id="MobiDB-lite"/>
    </source>
</evidence>
<evidence type="ECO:0000313" key="4">
    <source>
        <dbReference type="Proteomes" id="UP000326924"/>
    </source>
</evidence>
<accession>A0A5J5EZM0</accession>